<keyword evidence="10" id="KW-0963">Cytoplasm</keyword>
<dbReference type="GO" id="GO:0005737">
    <property type="term" value="C:cytoplasm"/>
    <property type="evidence" value="ECO:0007669"/>
    <property type="project" value="UniProtKB-SubCell"/>
</dbReference>
<dbReference type="InterPro" id="IPR030963">
    <property type="entry name" value="DHQ_synth_fam"/>
</dbReference>
<evidence type="ECO:0000259" key="21">
    <source>
        <dbReference type="Pfam" id="PF24621"/>
    </source>
</evidence>
<feature type="domain" description="3-dehydroquinate synthase C-terminal" evidence="21">
    <location>
        <begin position="168"/>
        <end position="311"/>
    </location>
</feature>
<evidence type="ECO:0000256" key="12">
    <source>
        <dbReference type="ARBA" id="ARBA00022723"/>
    </source>
</evidence>
<evidence type="ECO:0000256" key="17">
    <source>
        <dbReference type="ARBA" id="ARBA00023239"/>
    </source>
</evidence>
<dbReference type="PIRSF" id="PIRSF001455">
    <property type="entry name" value="DHQ_synth"/>
    <property type="match status" value="1"/>
</dbReference>
<dbReference type="EC" id="4.2.3.4" evidence="8 19"/>
<dbReference type="NCBIfam" id="TIGR01357">
    <property type="entry name" value="aroB"/>
    <property type="match status" value="1"/>
</dbReference>
<evidence type="ECO:0000256" key="11">
    <source>
        <dbReference type="ARBA" id="ARBA00022605"/>
    </source>
</evidence>
<dbReference type="CDD" id="cd08195">
    <property type="entry name" value="DHQS"/>
    <property type="match status" value="1"/>
</dbReference>
<comment type="cofactor">
    <cofactor evidence="2">
        <name>NAD(+)</name>
        <dbReference type="ChEBI" id="CHEBI:57540"/>
    </cofactor>
</comment>
<comment type="subcellular location">
    <subcellularLocation>
        <location evidence="5">Cytoplasm</location>
    </subcellularLocation>
</comment>
<accession>A0A1R3T4Z5</accession>
<comment type="cofactor">
    <cofactor evidence="3">
        <name>Co(2+)</name>
        <dbReference type="ChEBI" id="CHEBI:48828"/>
    </cofactor>
</comment>
<dbReference type="GO" id="GO:0009073">
    <property type="term" value="P:aromatic amino acid family biosynthetic process"/>
    <property type="evidence" value="ECO:0007669"/>
    <property type="project" value="UniProtKB-KW"/>
</dbReference>
<keyword evidence="18" id="KW-0170">Cobalt</keyword>
<dbReference type="KEGG" id="psac:PSM36_2459"/>
<dbReference type="Proteomes" id="UP000187464">
    <property type="component" value="Chromosome I"/>
</dbReference>
<reference evidence="22 23" key="1">
    <citation type="submission" date="2016-08" db="EMBL/GenBank/DDBJ databases">
        <authorList>
            <person name="Seilhamer J.J."/>
        </authorList>
    </citation>
    <scope>NUCLEOTIDE SEQUENCE [LARGE SCALE GENOMIC DNA]</scope>
    <source>
        <strain evidence="22">M3/6</strain>
    </source>
</reference>
<evidence type="ECO:0000256" key="4">
    <source>
        <dbReference type="ARBA" id="ARBA00003485"/>
    </source>
</evidence>
<dbReference type="Gene3D" id="1.20.1090.10">
    <property type="entry name" value="Dehydroquinate synthase-like - alpha domain"/>
    <property type="match status" value="1"/>
</dbReference>
<evidence type="ECO:0000256" key="13">
    <source>
        <dbReference type="ARBA" id="ARBA00022741"/>
    </source>
</evidence>
<dbReference type="GO" id="GO:0000166">
    <property type="term" value="F:nucleotide binding"/>
    <property type="evidence" value="ECO:0007669"/>
    <property type="project" value="UniProtKB-KW"/>
</dbReference>
<dbReference type="EMBL" id="LT605205">
    <property type="protein sequence ID" value="SCD21262.1"/>
    <property type="molecule type" value="Genomic_DNA"/>
</dbReference>
<comment type="pathway">
    <text evidence="6">Metabolic intermediate biosynthesis; chorismate biosynthesis; chorismate from D-erythrose 4-phosphate and phosphoenolpyruvate: step 2/7.</text>
</comment>
<comment type="function">
    <text evidence="4">Catalyzes the conversion of 3-deoxy-D-arabino-heptulosonate 7-phosphate (DAHP) to dehydroquinate (DHQ).</text>
</comment>
<evidence type="ECO:0000256" key="1">
    <source>
        <dbReference type="ARBA" id="ARBA00001393"/>
    </source>
</evidence>
<organism evidence="22 23">
    <name type="scientific">Proteiniphilum saccharofermentans</name>
    <dbReference type="NCBI Taxonomy" id="1642647"/>
    <lineage>
        <taxon>Bacteria</taxon>
        <taxon>Pseudomonadati</taxon>
        <taxon>Bacteroidota</taxon>
        <taxon>Bacteroidia</taxon>
        <taxon>Bacteroidales</taxon>
        <taxon>Dysgonomonadaceae</taxon>
        <taxon>Proteiniphilum</taxon>
    </lineage>
</organism>
<evidence type="ECO:0000256" key="16">
    <source>
        <dbReference type="ARBA" id="ARBA00023141"/>
    </source>
</evidence>
<dbReference type="InterPro" id="IPR016037">
    <property type="entry name" value="DHQ_synth_AroB"/>
</dbReference>
<dbReference type="Pfam" id="PF24621">
    <property type="entry name" value="DHQS_C"/>
    <property type="match status" value="1"/>
</dbReference>
<keyword evidence="23" id="KW-1185">Reference proteome</keyword>
<dbReference type="InterPro" id="IPR030960">
    <property type="entry name" value="DHQS/DOIS_N"/>
</dbReference>
<keyword evidence="16" id="KW-0057">Aromatic amino acid biosynthesis</keyword>
<dbReference type="Pfam" id="PF01761">
    <property type="entry name" value="DHQ_synthase"/>
    <property type="match status" value="1"/>
</dbReference>
<evidence type="ECO:0000256" key="19">
    <source>
        <dbReference type="NCBIfam" id="TIGR01357"/>
    </source>
</evidence>
<comment type="catalytic activity">
    <reaction evidence="1">
        <text>7-phospho-2-dehydro-3-deoxy-D-arabino-heptonate = 3-dehydroquinate + phosphate</text>
        <dbReference type="Rhea" id="RHEA:21968"/>
        <dbReference type="ChEBI" id="CHEBI:32364"/>
        <dbReference type="ChEBI" id="CHEBI:43474"/>
        <dbReference type="ChEBI" id="CHEBI:58394"/>
        <dbReference type="EC" id="4.2.3.4"/>
    </reaction>
</comment>
<evidence type="ECO:0000256" key="6">
    <source>
        <dbReference type="ARBA" id="ARBA00004661"/>
    </source>
</evidence>
<evidence type="ECO:0000313" key="23">
    <source>
        <dbReference type="Proteomes" id="UP000187464"/>
    </source>
</evidence>
<evidence type="ECO:0000313" key="22">
    <source>
        <dbReference type="EMBL" id="SCD21262.1"/>
    </source>
</evidence>
<keyword evidence="11" id="KW-0028">Amino-acid biosynthesis</keyword>
<keyword evidence="12" id="KW-0479">Metal-binding</keyword>
<evidence type="ECO:0000256" key="8">
    <source>
        <dbReference type="ARBA" id="ARBA00013031"/>
    </source>
</evidence>
<keyword evidence="13" id="KW-0547">Nucleotide-binding</keyword>
<proteinExistence type="inferred from homology"/>
<dbReference type="STRING" id="1642647.PSM36_2459"/>
<dbReference type="InterPro" id="IPR050071">
    <property type="entry name" value="Dehydroquinate_synthase"/>
</dbReference>
<evidence type="ECO:0000259" key="20">
    <source>
        <dbReference type="Pfam" id="PF01761"/>
    </source>
</evidence>
<dbReference type="GO" id="GO:0008652">
    <property type="term" value="P:amino acid biosynthetic process"/>
    <property type="evidence" value="ECO:0007669"/>
    <property type="project" value="UniProtKB-KW"/>
</dbReference>
<evidence type="ECO:0000256" key="5">
    <source>
        <dbReference type="ARBA" id="ARBA00004496"/>
    </source>
</evidence>
<evidence type="ECO:0000256" key="3">
    <source>
        <dbReference type="ARBA" id="ARBA00001941"/>
    </source>
</evidence>
<comment type="similarity">
    <text evidence="7">Belongs to the sugar phosphate cyclases superfamily. Dehydroquinate synthase family.</text>
</comment>
<dbReference type="SUPFAM" id="SSF56796">
    <property type="entry name" value="Dehydroquinate synthase-like"/>
    <property type="match status" value="1"/>
</dbReference>
<gene>
    <name evidence="22" type="primary">aroB</name>
    <name evidence="22" type="ORF">PSM36_2459</name>
</gene>
<evidence type="ECO:0000256" key="15">
    <source>
        <dbReference type="ARBA" id="ARBA00023027"/>
    </source>
</evidence>
<dbReference type="GO" id="GO:0046872">
    <property type="term" value="F:metal ion binding"/>
    <property type="evidence" value="ECO:0007669"/>
    <property type="project" value="UniProtKB-KW"/>
</dbReference>
<dbReference type="AlphaFoldDB" id="A0A1R3T4Z5"/>
<evidence type="ECO:0000256" key="2">
    <source>
        <dbReference type="ARBA" id="ARBA00001911"/>
    </source>
</evidence>
<dbReference type="PANTHER" id="PTHR43622">
    <property type="entry name" value="3-DEHYDROQUINATE SYNTHASE"/>
    <property type="match status" value="1"/>
</dbReference>
<dbReference type="InterPro" id="IPR056179">
    <property type="entry name" value="DHQS_C"/>
</dbReference>
<protein>
    <recommendedName>
        <fullName evidence="9 19">3-dehydroquinate synthase</fullName>
        <ecNumber evidence="8 19">4.2.3.4</ecNumber>
    </recommendedName>
</protein>
<name>A0A1R3T4Z5_9BACT</name>
<sequence length="351" mass="39529">MQQIIKSDHLITDVEKAIQNIRHDKLFILTDENTHTHCFPLLAGIPLMRDAKEIVIPAGDTNKTIENLTRVWQLLTENGATRHSLLVNLGGGMVTDLGGFAAATFKRGISYINISTTLLGAVDAAVGGKTGINFEGYKNEIGSFYPSEAVIISSDFFHTLSHSDILSGYAEMIKHALIHSTAEWEEVLAYPFNEADYSKLNELVFRSVNIKQDIVEKDPYEKNIRKALNFGHTTAHAFESFAMNSEKPVPHGYAVAWGMIVELWLSYRLCGFPKEKLQRSVRFIQEHYGAFPISCDDYETLYEIARHDKKNIGDTIHFTLLSDIGDVQIDQTTDKELLFEAFDFYRDSVGL</sequence>
<keyword evidence="17 22" id="KW-0456">Lyase</keyword>
<evidence type="ECO:0000256" key="10">
    <source>
        <dbReference type="ARBA" id="ARBA00022490"/>
    </source>
</evidence>
<dbReference type="Gene3D" id="3.40.50.1970">
    <property type="match status" value="1"/>
</dbReference>
<dbReference type="GO" id="GO:0009423">
    <property type="term" value="P:chorismate biosynthetic process"/>
    <property type="evidence" value="ECO:0007669"/>
    <property type="project" value="UniProtKB-UniRule"/>
</dbReference>
<evidence type="ECO:0000256" key="9">
    <source>
        <dbReference type="ARBA" id="ARBA00017684"/>
    </source>
</evidence>
<keyword evidence="15" id="KW-0520">NAD</keyword>
<dbReference type="RefSeq" id="WP_076931110.1">
    <property type="nucleotide sequence ID" value="NZ_LT605205.1"/>
</dbReference>
<evidence type="ECO:0000256" key="7">
    <source>
        <dbReference type="ARBA" id="ARBA00005412"/>
    </source>
</evidence>
<evidence type="ECO:0000256" key="14">
    <source>
        <dbReference type="ARBA" id="ARBA00022833"/>
    </source>
</evidence>
<keyword evidence="14" id="KW-0862">Zinc</keyword>
<feature type="domain" description="3-dehydroquinate synthase N-terminal" evidence="20">
    <location>
        <begin position="54"/>
        <end position="165"/>
    </location>
</feature>
<dbReference type="GO" id="GO:0003856">
    <property type="term" value="F:3-dehydroquinate synthase activity"/>
    <property type="evidence" value="ECO:0007669"/>
    <property type="project" value="UniProtKB-UniRule"/>
</dbReference>
<evidence type="ECO:0000256" key="18">
    <source>
        <dbReference type="ARBA" id="ARBA00023285"/>
    </source>
</evidence>
<dbReference type="PANTHER" id="PTHR43622:SF7">
    <property type="entry name" value="3-DEHYDROQUINATE SYNTHASE, CHLOROPLASTIC"/>
    <property type="match status" value="1"/>
</dbReference>